<evidence type="ECO:0000256" key="1">
    <source>
        <dbReference type="ARBA" id="ARBA00004749"/>
    </source>
</evidence>
<evidence type="ECO:0000256" key="8">
    <source>
        <dbReference type="ARBA" id="ARBA00023136"/>
    </source>
</evidence>
<dbReference type="OrthoDB" id="5192789at2"/>
<evidence type="ECO:0000256" key="7">
    <source>
        <dbReference type="ARBA" id="ARBA00023033"/>
    </source>
</evidence>
<dbReference type="CDD" id="cd01042">
    <property type="entry name" value="DMQH"/>
    <property type="match status" value="1"/>
</dbReference>
<dbReference type="InterPro" id="IPR012347">
    <property type="entry name" value="Ferritin-like"/>
</dbReference>
<evidence type="ECO:0000256" key="9">
    <source>
        <dbReference type="HAMAP-Rule" id="MF_01658"/>
    </source>
</evidence>
<dbReference type="PATRIC" id="fig|1579979.3.peg.674"/>
<keyword evidence="6 9" id="KW-0408">Iron</keyword>
<dbReference type="Pfam" id="PF03232">
    <property type="entry name" value="COQ7"/>
    <property type="match status" value="1"/>
</dbReference>
<dbReference type="GO" id="GO:0046872">
    <property type="term" value="F:metal ion binding"/>
    <property type="evidence" value="ECO:0007669"/>
    <property type="project" value="UniProtKB-KW"/>
</dbReference>
<reference evidence="10 11" key="1">
    <citation type="submission" date="2015-07" db="EMBL/GenBank/DDBJ databases">
        <authorList>
            <person name="Noorani M."/>
        </authorList>
    </citation>
    <scope>NUCLEOTIDE SEQUENCE [LARGE SCALE GENOMIC DNA]</scope>
    <source>
        <strain evidence="10 11">KCTC 42284</strain>
    </source>
</reference>
<evidence type="ECO:0000256" key="4">
    <source>
        <dbReference type="ARBA" id="ARBA00022723"/>
    </source>
</evidence>
<keyword evidence="3 9" id="KW-0831">Ubiquinone biosynthesis</keyword>
<dbReference type="InterPro" id="IPR047809">
    <property type="entry name" value="COQ7_proteobact"/>
</dbReference>
<organism evidence="10 11">
    <name type="scientific">Wenzhouxiangella marina</name>
    <dbReference type="NCBI Taxonomy" id="1579979"/>
    <lineage>
        <taxon>Bacteria</taxon>
        <taxon>Pseudomonadati</taxon>
        <taxon>Pseudomonadota</taxon>
        <taxon>Gammaproteobacteria</taxon>
        <taxon>Chromatiales</taxon>
        <taxon>Wenzhouxiangellaceae</taxon>
        <taxon>Wenzhouxiangella</taxon>
    </lineage>
</organism>
<comment type="subcellular location">
    <subcellularLocation>
        <location evidence="9">Cell membrane</location>
        <topology evidence="9">Peripheral membrane protein</topology>
    </subcellularLocation>
</comment>
<dbReference type="AlphaFoldDB" id="A0A0K0XTU7"/>
<comment type="cofactor">
    <cofactor evidence="9">
        <name>Fe cation</name>
        <dbReference type="ChEBI" id="CHEBI:24875"/>
    </cofactor>
    <text evidence="9">Binds 2 iron ions per subunit.</text>
</comment>
<evidence type="ECO:0000256" key="6">
    <source>
        <dbReference type="ARBA" id="ARBA00023004"/>
    </source>
</evidence>
<sequence>MRQASLLDRWIGHADQALRVALGPPPHDTQPSPAADIADAEMDETERRHAGGLMRINHTGEVCAQALYAGQAATARSDRVRREMADAAREEEDHLAWCAERLDELGDRPSYLNPLWYAGSFTIGAVAGLAGDRWSLGFVEATERQVESHLDDHLDTLPAPDQRSRAIVARMKEDEARHADMAVEHGARTLPGPVQGLMAATAGLMKLITYRV</sequence>
<dbReference type="UniPathway" id="UPA00232"/>
<comment type="catalytic activity">
    <reaction evidence="9">
        <text>a 5-methoxy-2-methyl-3-(all-trans-polyprenyl)benzene-1,4-diol + AH2 + O2 = a 3-demethylubiquinol + A + H2O</text>
        <dbReference type="Rhea" id="RHEA:50908"/>
        <dbReference type="Rhea" id="RHEA-COMP:10859"/>
        <dbReference type="Rhea" id="RHEA-COMP:10914"/>
        <dbReference type="ChEBI" id="CHEBI:13193"/>
        <dbReference type="ChEBI" id="CHEBI:15377"/>
        <dbReference type="ChEBI" id="CHEBI:15379"/>
        <dbReference type="ChEBI" id="CHEBI:17499"/>
        <dbReference type="ChEBI" id="CHEBI:84167"/>
        <dbReference type="ChEBI" id="CHEBI:84422"/>
        <dbReference type="EC" id="1.14.99.60"/>
    </reaction>
</comment>
<feature type="binding site" evidence="9">
    <location>
        <position position="91"/>
    </location>
    <ligand>
        <name>Fe cation</name>
        <dbReference type="ChEBI" id="CHEBI:24875"/>
        <label>1</label>
    </ligand>
</feature>
<dbReference type="GO" id="GO:0006744">
    <property type="term" value="P:ubiquinone biosynthetic process"/>
    <property type="evidence" value="ECO:0007669"/>
    <property type="project" value="UniProtKB-UniRule"/>
</dbReference>
<evidence type="ECO:0000256" key="2">
    <source>
        <dbReference type="ARBA" id="ARBA00022475"/>
    </source>
</evidence>
<keyword evidence="5 9" id="KW-0560">Oxidoreductase</keyword>
<comment type="pathway">
    <text evidence="1 9">Cofactor biosynthesis; ubiquinone biosynthesis.</text>
</comment>
<dbReference type="EC" id="1.14.99.60" evidence="9"/>
<comment type="similarity">
    <text evidence="9">Belongs to the COQ7 family.</text>
</comment>
<dbReference type="PANTHER" id="PTHR11237">
    <property type="entry name" value="COENZYME Q10 BIOSYNTHESIS PROTEIN 7"/>
    <property type="match status" value="1"/>
</dbReference>
<dbReference type="InterPro" id="IPR011566">
    <property type="entry name" value="Ubq_synth_Coq7"/>
</dbReference>
<dbReference type="InterPro" id="IPR009078">
    <property type="entry name" value="Ferritin-like_SF"/>
</dbReference>
<proteinExistence type="inferred from homology"/>
<dbReference type="SUPFAM" id="SSF47240">
    <property type="entry name" value="Ferritin-like"/>
    <property type="match status" value="1"/>
</dbReference>
<keyword evidence="4 9" id="KW-0479">Metal-binding</keyword>
<evidence type="ECO:0000256" key="5">
    <source>
        <dbReference type="ARBA" id="ARBA00023002"/>
    </source>
</evidence>
<dbReference type="HAMAP" id="MF_01658">
    <property type="entry name" value="COQ7"/>
    <property type="match status" value="1"/>
</dbReference>
<evidence type="ECO:0000256" key="3">
    <source>
        <dbReference type="ARBA" id="ARBA00022688"/>
    </source>
</evidence>
<name>A0A0K0XTU7_9GAMM</name>
<dbReference type="GO" id="GO:0005886">
    <property type="term" value="C:plasma membrane"/>
    <property type="evidence" value="ECO:0007669"/>
    <property type="project" value="UniProtKB-SubCell"/>
</dbReference>
<evidence type="ECO:0000313" key="11">
    <source>
        <dbReference type="Proteomes" id="UP000066624"/>
    </source>
</evidence>
<dbReference type="PANTHER" id="PTHR11237:SF4">
    <property type="entry name" value="5-DEMETHOXYUBIQUINONE HYDROXYLASE, MITOCHONDRIAL"/>
    <property type="match status" value="1"/>
</dbReference>
<feature type="binding site" evidence="9">
    <location>
        <position position="175"/>
    </location>
    <ligand>
        <name>Fe cation</name>
        <dbReference type="ChEBI" id="CHEBI:24875"/>
        <label>2</label>
    </ligand>
</feature>
<dbReference type="STRING" id="1579979.WM2015_666"/>
<keyword evidence="2 9" id="KW-1003">Cell membrane</keyword>
<keyword evidence="7 9" id="KW-0503">Monooxygenase</keyword>
<feature type="binding site" evidence="9">
    <location>
        <position position="143"/>
    </location>
    <ligand>
        <name>Fe cation</name>
        <dbReference type="ChEBI" id="CHEBI:24875"/>
        <label>2</label>
    </ligand>
</feature>
<feature type="binding site" evidence="9">
    <location>
        <position position="178"/>
    </location>
    <ligand>
        <name>Fe cation</name>
        <dbReference type="ChEBI" id="CHEBI:24875"/>
        <label>2</label>
    </ligand>
</feature>
<feature type="binding site" evidence="9">
    <location>
        <position position="61"/>
    </location>
    <ligand>
        <name>Fe cation</name>
        <dbReference type="ChEBI" id="CHEBI:24875"/>
        <label>1</label>
    </ligand>
</feature>
<comment type="function">
    <text evidence="9">Catalyzes the hydroxylation of 2-nonaprenyl-3-methyl-6-methoxy-1,4-benzoquinol during ubiquinone biosynthesis.</text>
</comment>
<feature type="binding site" evidence="9">
    <location>
        <position position="175"/>
    </location>
    <ligand>
        <name>Fe cation</name>
        <dbReference type="ChEBI" id="CHEBI:24875"/>
        <label>1</label>
    </ligand>
</feature>
<protein>
    <recommendedName>
        <fullName evidence="9">3-demethoxyubiquinol 3-hydroxylase</fullName>
        <shortName evidence="9">DMQ hydroxylase</shortName>
        <ecNumber evidence="9">1.14.99.60</ecNumber>
    </recommendedName>
    <alternativeName>
        <fullName evidence="9">2-nonaprenyl-3-methyl-6-methoxy-1,4-benzoquinol hydroxylase</fullName>
    </alternativeName>
</protein>
<keyword evidence="8 9" id="KW-0472">Membrane</keyword>
<feature type="binding site" evidence="9">
    <location>
        <position position="94"/>
    </location>
    <ligand>
        <name>Fe cation</name>
        <dbReference type="ChEBI" id="CHEBI:24875"/>
        <label>1</label>
    </ligand>
</feature>
<dbReference type="GO" id="GO:0008682">
    <property type="term" value="F:3-demethoxyubiquinol 3-hydroxylase activity"/>
    <property type="evidence" value="ECO:0007669"/>
    <property type="project" value="UniProtKB-EC"/>
</dbReference>
<dbReference type="RefSeq" id="WP_049724713.1">
    <property type="nucleotide sequence ID" value="NZ_CP012154.1"/>
</dbReference>
<feature type="binding site" evidence="9">
    <location>
        <position position="91"/>
    </location>
    <ligand>
        <name>Fe cation</name>
        <dbReference type="ChEBI" id="CHEBI:24875"/>
        <label>2</label>
    </ligand>
</feature>
<dbReference type="NCBIfam" id="NF033656">
    <property type="entry name" value="DMQ_monoox_COQ7"/>
    <property type="match status" value="1"/>
</dbReference>
<gene>
    <name evidence="9" type="primary">coq7</name>
    <name evidence="10" type="ORF">WM2015_666</name>
</gene>
<accession>A0A0K0XTU7</accession>
<keyword evidence="11" id="KW-1185">Reference proteome</keyword>
<evidence type="ECO:0000313" key="10">
    <source>
        <dbReference type="EMBL" id="AKS41047.1"/>
    </source>
</evidence>
<dbReference type="EMBL" id="CP012154">
    <property type="protein sequence ID" value="AKS41047.1"/>
    <property type="molecule type" value="Genomic_DNA"/>
</dbReference>
<dbReference type="KEGG" id="wma:WM2015_666"/>
<dbReference type="Gene3D" id="1.20.1260.10">
    <property type="match status" value="1"/>
</dbReference>
<dbReference type="Proteomes" id="UP000066624">
    <property type="component" value="Chromosome"/>
</dbReference>